<feature type="domain" description="PurM-like C-terminal" evidence="7">
    <location>
        <begin position="139"/>
        <end position="309"/>
    </location>
</feature>
<dbReference type="InterPro" id="IPR016188">
    <property type="entry name" value="PurM-like_N"/>
</dbReference>
<dbReference type="FunFam" id="3.90.650.10:FF:000010">
    <property type="entry name" value="Selenide, water dikinase"/>
    <property type="match status" value="1"/>
</dbReference>
<keyword evidence="5" id="KW-0711">Selenium</keyword>
<organism evidence="8 9">
    <name type="scientific">Tetranychus urticae</name>
    <name type="common">Two-spotted spider mite</name>
    <dbReference type="NCBI Taxonomy" id="32264"/>
    <lineage>
        <taxon>Eukaryota</taxon>
        <taxon>Metazoa</taxon>
        <taxon>Ecdysozoa</taxon>
        <taxon>Arthropoda</taxon>
        <taxon>Chelicerata</taxon>
        <taxon>Arachnida</taxon>
        <taxon>Acari</taxon>
        <taxon>Acariformes</taxon>
        <taxon>Trombidiformes</taxon>
        <taxon>Prostigmata</taxon>
        <taxon>Eleutherengona</taxon>
        <taxon>Raphignathae</taxon>
        <taxon>Tetranychoidea</taxon>
        <taxon>Tetranychidae</taxon>
        <taxon>Tetranychus</taxon>
    </lineage>
</organism>
<dbReference type="CDD" id="cd02195">
    <property type="entry name" value="SelD"/>
    <property type="match status" value="1"/>
</dbReference>
<evidence type="ECO:0000256" key="1">
    <source>
        <dbReference type="ARBA" id="ARBA00022679"/>
    </source>
</evidence>
<dbReference type="AlphaFoldDB" id="T1L1T4"/>
<protein>
    <recommendedName>
        <fullName evidence="10">Selenide, water dikinase</fullName>
    </recommendedName>
</protein>
<dbReference type="FunFam" id="3.30.1330.10:FF:000014">
    <property type="entry name" value="Selenophosphate synthetase 2"/>
    <property type="match status" value="1"/>
</dbReference>
<dbReference type="PANTHER" id="PTHR10256">
    <property type="entry name" value="SELENIDE, WATER DIKINASE"/>
    <property type="match status" value="1"/>
</dbReference>
<dbReference type="PANTHER" id="PTHR10256:SF0">
    <property type="entry name" value="INACTIVE SELENIDE, WATER DIKINASE-LIKE PROTEIN-RELATED"/>
    <property type="match status" value="1"/>
</dbReference>
<evidence type="ECO:0000256" key="5">
    <source>
        <dbReference type="ARBA" id="ARBA00023266"/>
    </source>
</evidence>
<dbReference type="Proteomes" id="UP000015104">
    <property type="component" value="Unassembled WGS sequence"/>
</dbReference>
<dbReference type="NCBIfam" id="TIGR00476">
    <property type="entry name" value="selD"/>
    <property type="match status" value="1"/>
</dbReference>
<dbReference type="HOGENOM" id="CLU_032859_1_0_1"/>
<evidence type="ECO:0000256" key="3">
    <source>
        <dbReference type="ARBA" id="ARBA00022777"/>
    </source>
</evidence>
<dbReference type="GO" id="GO:0005737">
    <property type="term" value="C:cytoplasm"/>
    <property type="evidence" value="ECO:0007669"/>
    <property type="project" value="TreeGrafter"/>
</dbReference>
<dbReference type="InterPro" id="IPR010918">
    <property type="entry name" value="PurM-like_C_dom"/>
</dbReference>
<dbReference type="EMBL" id="CAEY01000920">
    <property type="status" value="NOT_ANNOTATED_CDS"/>
    <property type="molecule type" value="Genomic_DNA"/>
</dbReference>
<dbReference type="InterPro" id="IPR036676">
    <property type="entry name" value="PurM-like_C_sf"/>
</dbReference>
<dbReference type="SUPFAM" id="SSF55326">
    <property type="entry name" value="PurM N-terminal domain-like"/>
    <property type="match status" value="1"/>
</dbReference>
<keyword evidence="2" id="KW-0547">Nucleotide-binding</keyword>
<reference evidence="9" key="1">
    <citation type="submission" date="2011-08" db="EMBL/GenBank/DDBJ databases">
        <authorList>
            <person name="Rombauts S."/>
        </authorList>
    </citation>
    <scope>NUCLEOTIDE SEQUENCE</scope>
    <source>
        <strain evidence="9">London</strain>
    </source>
</reference>
<dbReference type="Gene3D" id="3.90.650.10">
    <property type="entry name" value="PurM-like C-terminal domain"/>
    <property type="match status" value="1"/>
</dbReference>
<keyword evidence="3" id="KW-0418">Kinase</keyword>
<keyword evidence="1" id="KW-0808">Transferase</keyword>
<evidence type="ECO:0000256" key="2">
    <source>
        <dbReference type="ARBA" id="ARBA00022741"/>
    </source>
</evidence>
<evidence type="ECO:0000256" key="4">
    <source>
        <dbReference type="ARBA" id="ARBA00022840"/>
    </source>
</evidence>
<dbReference type="GO" id="GO:0016260">
    <property type="term" value="P:selenocysteine biosynthetic process"/>
    <property type="evidence" value="ECO:0007669"/>
    <property type="project" value="TreeGrafter"/>
</dbReference>
<dbReference type="eggNOG" id="KOG3939">
    <property type="taxonomic scope" value="Eukaryota"/>
</dbReference>
<name>T1L1T4_TETUR</name>
<dbReference type="InterPro" id="IPR036921">
    <property type="entry name" value="PurM-like_N_sf"/>
</dbReference>
<dbReference type="SUPFAM" id="SSF56042">
    <property type="entry name" value="PurM C-terminal domain-like"/>
    <property type="match status" value="1"/>
</dbReference>
<evidence type="ECO:0008006" key="10">
    <source>
        <dbReference type="Google" id="ProtNLM"/>
    </source>
</evidence>
<accession>T1L1T4</accession>
<dbReference type="InterPro" id="IPR004536">
    <property type="entry name" value="SPS/SelD"/>
</dbReference>
<dbReference type="Gene3D" id="3.30.1330.10">
    <property type="entry name" value="PurM-like, N-terminal domain"/>
    <property type="match status" value="1"/>
</dbReference>
<dbReference type="Pfam" id="PF00586">
    <property type="entry name" value="AIRS"/>
    <property type="match status" value="1"/>
</dbReference>
<dbReference type="EnsemblMetazoa" id="tetur32g00770.1">
    <property type="protein sequence ID" value="tetur32g00770.1"/>
    <property type="gene ID" value="tetur32g00770"/>
</dbReference>
<proteinExistence type="predicted"/>
<dbReference type="Pfam" id="PF02769">
    <property type="entry name" value="AIRS_C"/>
    <property type="match status" value="1"/>
</dbReference>
<feature type="domain" description="PurM-like N-terminal" evidence="6">
    <location>
        <begin position="26"/>
        <end position="120"/>
    </location>
</feature>
<keyword evidence="9" id="KW-1185">Reference proteome</keyword>
<evidence type="ECO:0000313" key="8">
    <source>
        <dbReference type="EnsemblMetazoa" id="tetur32g00770.1"/>
    </source>
</evidence>
<dbReference type="STRING" id="32264.T1L1T4"/>
<evidence type="ECO:0000313" key="9">
    <source>
        <dbReference type="Proteomes" id="UP000015104"/>
    </source>
</evidence>
<dbReference type="PIRSF" id="PIRSF036407">
    <property type="entry name" value="Selenphspht_syn"/>
    <property type="match status" value="1"/>
</dbReference>
<evidence type="ECO:0000259" key="6">
    <source>
        <dbReference type="Pfam" id="PF00586"/>
    </source>
</evidence>
<dbReference type="GO" id="GO:0005524">
    <property type="term" value="F:ATP binding"/>
    <property type="evidence" value="ECO:0007669"/>
    <property type="project" value="UniProtKB-KW"/>
</dbReference>
<sequence length="328" mass="36172">MHQHMGLPKIGIGMDSSITPIRHGSLLLVQTVDFFYPLVDDPYVMGKIACANVLSDLYAMGVTECDNMLMILAVSQKMSEKERDTVVPIMIKGFRDCAYEAGTSVTGGQTVQNPWLTIGGVASSVCQPNEYLIPDSAIVGDVLVLTKPLGTQVAVHSYQWLEYPERWNRIKLVVSDEDVRKAYLRAMDSMSRLNRVGARLMHKYNAHGATDVTGFGILGHAQNLAKNQKNEVSFVIHNLPIIAKMAAVGRACSSMFQLLQGYSPETSGGLLICLPREQAAAFCKDIEKQEGYSAWIIGIVEKGNRTARIIDKPRVIEVPSKEKDGELW</sequence>
<evidence type="ECO:0000259" key="7">
    <source>
        <dbReference type="Pfam" id="PF02769"/>
    </source>
</evidence>
<keyword evidence="4" id="KW-0067">ATP-binding</keyword>
<dbReference type="GO" id="GO:0004756">
    <property type="term" value="F:selenide, water dikinase activity"/>
    <property type="evidence" value="ECO:0007669"/>
    <property type="project" value="TreeGrafter"/>
</dbReference>
<reference evidence="8" key="2">
    <citation type="submission" date="2015-06" db="UniProtKB">
        <authorList>
            <consortium name="EnsemblMetazoa"/>
        </authorList>
    </citation>
    <scope>IDENTIFICATION</scope>
</reference>